<proteinExistence type="predicted"/>
<accession>A0A481Z6T2</accession>
<organism evidence="1">
    <name type="scientific">Pithovirus LCPAC302</name>
    <dbReference type="NCBI Taxonomy" id="2506593"/>
    <lineage>
        <taxon>Viruses</taxon>
        <taxon>Pithoviruses</taxon>
    </lineage>
</organism>
<sequence>MDFPIRKKELCEICEEKIFVVEYEGVDNFLLEKQDMNVCLECWTHEDFCQVCMKMEHFTTNHYCDDCDIHQCEYSVSILWNSKTSCICLDCFNNYEIYCKGCFKPVEAPYQPWRPDNEDNEEIECNKCTEKHYRGLRKILF</sequence>
<gene>
    <name evidence="1" type="ORF">LCPAC302_02040</name>
</gene>
<reference evidence="1" key="1">
    <citation type="journal article" date="2019" name="MBio">
        <title>Virus Genomes from Deep Sea Sediments Expand the Ocean Megavirome and Support Independent Origins of Viral Gigantism.</title>
        <authorList>
            <person name="Backstrom D."/>
            <person name="Yutin N."/>
            <person name="Jorgensen S.L."/>
            <person name="Dharamshi J."/>
            <person name="Homa F."/>
            <person name="Zaremba-Niedwiedzka K."/>
            <person name="Spang A."/>
            <person name="Wolf Y.I."/>
            <person name="Koonin E.V."/>
            <person name="Ettema T.J."/>
        </authorList>
    </citation>
    <scope>NUCLEOTIDE SEQUENCE</scope>
</reference>
<name>A0A481Z6T2_9VIRU</name>
<protein>
    <submittedName>
        <fullName evidence="1">Uncharacterized protein</fullName>
    </submittedName>
</protein>
<dbReference type="EMBL" id="MK500549">
    <property type="protein sequence ID" value="QBK91584.1"/>
    <property type="molecule type" value="Genomic_DNA"/>
</dbReference>
<evidence type="ECO:0000313" key="1">
    <source>
        <dbReference type="EMBL" id="QBK91584.1"/>
    </source>
</evidence>